<accession>A0ABW1U0V6</accession>
<proteinExistence type="predicted"/>
<dbReference type="SUPFAM" id="SSF55729">
    <property type="entry name" value="Acyl-CoA N-acyltransferases (Nat)"/>
    <property type="match status" value="1"/>
</dbReference>
<gene>
    <name evidence="2" type="ORF">ACFQND_18340</name>
</gene>
<dbReference type="CDD" id="cd04301">
    <property type="entry name" value="NAT_SF"/>
    <property type="match status" value="1"/>
</dbReference>
<keyword evidence="3" id="KW-1185">Reference proteome</keyword>
<dbReference type="PANTHER" id="PTHR43328">
    <property type="entry name" value="ACETYLTRANSFERASE-RELATED"/>
    <property type="match status" value="1"/>
</dbReference>
<dbReference type="Proteomes" id="UP001596270">
    <property type="component" value="Unassembled WGS sequence"/>
</dbReference>
<sequence length="156" mass="17893">MLIIRRANLDDAIDVLRWRNDAQTRAMSWKTDPIDPANHIEWFTAAVNDQAKILLIGNFEEKKIGMVRFDVCAEDIHIWKVNIIIAPESRSQGLGGNLLTHAISFFYSKLPEALLIAEVKKNNTASQNLFERLGFLKAEINGEKLEYKHSKYKPKK</sequence>
<evidence type="ECO:0000259" key="1">
    <source>
        <dbReference type="PROSITE" id="PS51186"/>
    </source>
</evidence>
<feature type="domain" description="N-acetyltransferase" evidence="1">
    <location>
        <begin position="2"/>
        <end position="156"/>
    </location>
</feature>
<dbReference type="PANTHER" id="PTHR43328:SF1">
    <property type="entry name" value="N-ACETYLTRANSFERASE DOMAIN-CONTAINING PROTEIN"/>
    <property type="match status" value="1"/>
</dbReference>
<dbReference type="Gene3D" id="3.40.630.30">
    <property type="match status" value="1"/>
</dbReference>
<organism evidence="2 3">
    <name type="scientific">Polaromonas aquatica</name>
    <dbReference type="NCBI Taxonomy" id="332657"/>
    <lineage>
        <taxon>Bacteria</taxon>
        <taxon>Pseudomonadati</taxon>
        <taxon>Pseudomonadota</taxon>
        <taxon>Betaproteobacteria</taxon>
        <taxon>Burkholderiales</taxon>
        <taxon>Comamonadaceae</taxon>
        <taxon>Polaromonas</taxon>
    </lineage>
</organism>
<dbReference type="PROSITE" id="PS51186">
    <property type="entry name" value="GNAT"/>
    <property type="match status" value="1"/>
</dbReference>
<protein>
    <submittedName>
        <fullName evidence="2">GNAT family N-acetyltransferase</fullName>
    </submittedName>
</protein>
<dbReference type="InterPro" id="IPR000182">
    <property type="entry name" value="GNAT_dom"/>
</dbReference>
<dbReference type="Pfam" id="PF13302">
    <property type="entry name" value="Acetyltransf_3"/>
    <property type="match status" value="1"/>
</dbReference>
<evidence type="ECO:0000313" key="3">
    <source>
        <dbReference type="Proteomes" id="UP001596270"/>
    </source>
</evidence>
<name>A0ABW1U0V6_9BURK</name>
<dbReference type="EMBL" id="JBHSRS010000082">
    <property type="protein sequence ID" value="MFC6283188.1"/>
    <property type="molecule type" value="Genomic_DNA"/>
</dbReference>
<dbReference type="RefSeq" id="WP_371436932.1">
    <property type="nucleotide sequence ID" value="NZ_JBHSRS010000082.1"/>
</dbReference>
<reference evidence="3" key="1">
    <citation type="journal article" date="2019" name="Int. J. Syst. Evol. Microbiol.">
        <title>The Global Catalogue of Microorganisms (GCM) 10K type strain sequencing project: providing services to taxonomists for standard genome sequencing and annotation.</title>
        <authorList>
            <consortium name="The Broad Institute Genomics Platform"/>
            <consortium name="The Broad Institute Genome Sequencing Center for Infectious Disease"/>
            <person name="Wu L."/>
            <person name="Ma J."/>
        </authorList>
    </citation>
    <scope>NUCLEOTIDE SEQUENCE [LARGE SCALE GENOMIC DNA]</scope>
    <source>
        <strain evidence="3">CCUG 39402</strain>
    </source>
</reference>
<evidence type="ECO:0000313" key="2">
    <source>
        <dbReference type="EMBL" id="MFC6283188.1"/>
    </source>
</evidence>
<dbReference type="InterPro" id="IPR016181">
    <property type="entry name" value="Acyl_CoA_acyltransferase"/>
</dbReference>
<comment type="caution">
    <text evidence="2">The sequence shown here is derived from an EMBL/GenBank/DDBJ whole genome shotgun (WGS) entry which is preliminary data.</text>
</comment>